<keyword evidence="2" id="KW-0813">Transport</keyword>
<evidence type="ECO:0000256" key="3">
    <source>
        <dbReference type="ARBA" id="ARBA00022729"/>
    </source>
</evidence>
<accession>A0ABX0SFK3</accession>
<dbReference type="Proteomes" id="UP000749311">
    <property type="component" value="Unassembled WGS sequence"/>
</dbReference>
<evidence type="ECO:0000259" key="5">
    <source>
        <dbReference type="Pfam" id="PF13458"/>
    </source>
</evidence>
<sequence length="396" mass="41350">MSTAKTAHGRGRRLRGAAAVLLGAAFLTACGASSGELVTSSDVIRIGVAHELSGWAAGYGTDSLRGIELAVEQVNAAGGVRGKQIELITHDTLSDPAKAMTMTTRLMMQERVVAVIGPTTSVSAEATKAVAGIHEVPLIFGSATQDSLTDNGSGTRPYVFRTCFSSSSQASAMATYARRNLGATNAAVFVDDRLTYTRELTASFRDAFVAAGGAVVAEEPFTPGATDYGELLSRLQGKQYEVIYLPGYPDEAGQIIRRAREQGISQPILGADAYESPALGNAAGALDNVHYTTHFTALDTANAQVQPFLDAYRTKYQAEPSSFSAQGYDTLNVVVRAIRRAEEVSGVLVGAAMADLGDFAGVTGSFGMPASHDPAKSVVVVSLRDGAVSGVERISA</sequence>
<dbReference type="PRINTS" id="PR00337">
    <property type="entry name" value="LEUILEVALBP"/>
</dbReference>
<dbReference type="PANTHER" id="PTHR30483:SF6">
    <property type="entry name" value="PERIPLASMIC BINDING PROTEIN OF ABC TRANSPORTER FOR NATURAL AMINO ACIDS"/>
    <property type="match status" value="1"/>
</dbReference>
<dbReference type="SUPFAM" id="SSF53822">
    <property type="entry name" value="Periplasmic binding protein-like I"/>
    <property type="match status" value="1"/>
</dbReference>
<dbReference type="InterPro" id="IPR028081">
    <property type="entry name" value="Leu-bd"/>
</dbReference>
<dbReference type="Pfam" id="PF13458">
    <property type="entry name" value="Peripla_BP_6"/>
    <property type="match status" value="1"/>
</dbReference>
<dbReference type="PANTHER" id="PTHR30483">
    <property type="entry name" value="LEUCINE-SPECIFIC-BINDING PROTEIN"/>
    <property type="match status" value="1"/>
</dbReference>
<keyword evidence="4" id="KW-0029">Amino-acid transport</keyword>
<evidence type="ECO:0000313" key="7">
    <source>
        <dbReference type="Proteomes" id="UP000749311"/>
    </source>
</evidence>
<organism evidence="6 7">
    <name type="scientific">Brooklawnia cerclae</name>
    <dbReference type="NCBI Taxonomy" id="349934"/>
    <lineage>
        <taxon>Bacteria</taxon>
        <taxon>Bacillati</taxon>
        <taxon>Actinomycetota</taxon>
        <taxon>Actinomycetes</taxon>
        <taxon>Propionibacteriales</taxon>
        <taxon>Propionibacteriaceae</taxon>
        <taxon>Brooklawnia</taxon>
    </lineage>
</organism>
<dbReference type="InterPro" id="IPR000709">
    <property type="entry name" value="Leu_Ile_Val-bd"/>
</dbReference>
<proteinExistence type="inferred from homology"/>
<feature type="domain" description="Leucine-binding protein" evidence="5">
    <location>
        <begin position="44"/>
        <end position="384"/>
    </location>
</feature>
<name>A0ABX0SFK3_9ACTN</name>
<dbReference type="PROSITE" id="PS51257">
    <property type="entry name" value="PROKAR_LIPOPROTEIN"/>
    <property type="match status" value="1"/>
</dbReference>
<dbReference type="InterPro" id="IPR051010">
    <property type="entry name" value="BCAA_transport"/>
</dbReference>
<evidence type="ECO:0000313" key="6">
    <source>
        <dbReference type="EMBL" id="NIH56761.1"/>
    </source>
</evidence>
<gene>
    <name evidence="6" type="ORF">FB473_001406</name>
</gene>
<comment type="caution">
    <text evidence="6">The sequence shown here is derived from an EMBL/GenBank/DDBJ whole genome shotgun (WGS) entry which is preliminary data.</text>
</comment>
<dbReference type="EMBL" id="JAAMOZ010000001">
    <property type="protein sequence ID" value="NIH56761.1"/>
    <property type="molecule type" value="Genomic_DNA"/>
</dbReference>
<dbReference type="Gene3D" id="3.40.50.2300">
    <property type="match status" value="2"/>
</dbReference>
<dbReference type="InterPro" id="IPR028082">
    <property type="entry name" value="Peripla_BP_I"/>
</dbReference>
<evidence type="ECO:0000256" key="1">
    <source>
        <dbReference type="ARBA" id="ARBA00010062"/>
    </source>
</evidence>
<comment type="similarity">
    <text evidence="1">Belongs to the leucine-binding protein family.</text>
</comment>
<protein>
    <submittedName>
        <fullName evidence="6">Branched-chain amino acid transport system substrate-binding protein</fullName>
    </submittedName>
</protein>
<keyword evidence="3" id="KW-0732">Signal</keyword>
<dbReference type="RefSeq" id="WP_167165941.1">
    <property type="nucleotide sequence ID" value="NZ_BAAAOO010000015.1"/>
</dbReference>
<reference evidence="6 7" key="1">
    <citation type="submission" date="2020-02" db="EMBL/GenBank/DDBJ databases">
        <title>Sequencing the genomes of 1000 actinobacteria strains.</title>
        <authorList>
            <person name="Klenk H.-P."/>
        </authorList>
    </citation>
    <scope>NUCLEOTIDE SEQUENCE [LARGE SCALE GENOMIC DNA]</scope>
    <source>
        <strain evidence="6 7">DSM 19609</strain>
    </source>
</reference>
<evidence type="ECO:0000256" key="2">
    <source>
        <dbReference type="ARBA" id="ARBA00022448"/>
    </source>
</evidence>
<evidence type="ECO:0000256" key="4">
    <source>
        <dbReference type="ARBA" id="ARBA00022970"/>
    </source>
</evidence>
<dbReference type="CDD" id="cd06347">
    <property type="entry name" value="PBP1_ABC_LivK_ligand_binding-like"/>
    <property type="match status" value="1"/>
</dbReference>
<keyword evidence="7" id="KW-1185">Reference proteome</keyword>